<dbReference type="Proteomes" id="UP001443914">
    <property type="component" value="Unassembled WGS sequence"/>
</dbReference>
<dbReference type="Gene3D" id="2.60.120.330">
    <property type="entry name" value="B-lactam Antibiotic, Isopenicillin N Synthase, Chain"/>
    <property type="match status" value="1"/>
</dbReference>
<comment type="similarity">
    <text evidence="1 4">Belongs to the iron/ascorbate-dependent oxidoreductase family.</text>
</comment>
<evidence type="ECO:0000313" key="7">
    <source>
        <dbReference type="Proteomes" id="UP001443914"/>
    </source>
</evidence>
<protein>
    <recommendedName>
        <fullName evidence="5">Fe2OG dioxygenase domain-containing protein</fullName>
    </recommendedName>
</protein>
<dbReference type="Pfam" id="PF14226">
    <property type="entry name" value="DIOX_N"/>
    <property type="match status" value="1"/>
</dbReference>
<dbReference type="AlphaFoldDB" id="A0AAW1J775"/>
<dbReference type="FunFam" id="2.60.120.330:FF:000079">
    <property type="entry name" value="Protein SRG1"/>
    <property type="match status" value="1"/>
</dbReference>
<dbReference type="GO" id="GO:0016491">
    <property type="term" value="F:oxidoreductase activity"/>
    <property type="evidence" value="ECO:0007669"/>
    <property type="project" value="UniProtKB-KW"/>
</dbReference>
<keyword evidence="7" id="KW-1185">Reference proteome</keyword>
<dbReference type="InterPro" id="IPR027443">
    <property type="entry name" value="IPNS-like_sf"/>
</dbReference>
<accession>A0AAW1J775</accession>
<evidence type="ECO:0000259" key="5">
    <source>
        <dbReference type="PROSITE" id="PS51471"/>
    </source>
</evidence>
<evidence type="ECO:0000256" key="2">
    <source>
        <dbReference type="ARBA" id="ARBA00022723"/>
    </source>
</evidence>
<comment type="caution">
    <text evidence="6">The sequence shown here is derived from an EMBL/GenBank/DDBJ whole genome shotgun (WGS) entry which is preliminary data.</text>
</comment>
<dbReference type="Pfam" id="PF03171">
    <property type="entry name" value="2OG-FeII_Oxy"/>
    <property type="match status" value="1"/>
</dbReference>
<sequence length="343" mass="39222">MKLVQEIALKGESVPKTHLLKDDHVIPPAIDAPSQLWTHSLLIDYSLISSSSSNELAKLHSALKDWGCFQVINHEMTNSFLEELLQVTKDFFNLPLEEKLKYSITNDFFNGYGNANELVNNVALNWSDRLFLTVFPDDQHRLEFWPQKPHNFRDILNEYSVKLRVMLEVILKAMARSLDLEEDRLLSQHGDRGTISTRFGIYPPCLLPEQVYGVHPHSDESTITVLLQDNDVVDGLHIQNGDQWFKVPVIPGALFINLGDYAEVMSNGIYKSVMHRVMTNPVKARVSIAAFCTPEPETEVEPIAELINSNRPKKYKKLNKKIFKQIYKHTYPQGKKVVDALKL</sequence>
<keyword evidence="4" id="KW-0560">Oxidoreductase</keyword>
<proteinExistence type="inferred from homology"/>
<evidence type="ECO:0000256" key="3">
    <source>
        <dbReference type="ARBA" id="ARBA00023004"/>
    </source>
</evidence>
<dbReference type="PROSITE" id="PS51471">
    <property type="entry name" value="FE2OG_OXY"/>
    <property type="match status" value="1"/>
</dbReference>
<name>A0AAW1J775_SAPOF</name>
<dbReference type="InterPro" id="IPR005123">
    <property type="entry name" value="Oxoglu/Fe-dep_dioxygenase_dom"/>
</dbReference>
<reference evidence="6" key="1">
    <citation type="submission" date="2024-03" db="EMBL/GenBank/DDBJ databases">
        <title>WGS assembly of Saponaria officinalis var. Norfolk2.</title>
        <authorList>
            <person name="Jenkins J."/>
            <person name="Shu S."/>
            <person name="Grimwood J."/>
            <person name="Barry K."/>
            <person name="Goodstein D."/>
            <person name="Schmutz J."/>
            <person name="Leebens-Mack J."/>
            <person name="Osbourn A."/>
        </authorList>
    </citation>
    <scope>NUCLEOTIDE SEQUENCE [LARGE SCALE GENOMIC DNA]</scope>
    <source>
        <strain evidence="6">JIC</strain>
    </source>
</reference>
<keyword evidence="2 4" id="KW-0479">Metal-binding</keyword>
<dbReference type="InterPro" id="IPR026992">
    <property type="entry name" value="DIOX_N"/>
</dbReference>
<dbReference type="InterPro" id="IPR050295">
    <property type="entry name" value="Plant_2OG-oxidoreductases"/>
</dbReference>
<evidence type="ECO:0000256" key="1">
    <source>
        <dbReference type="ARBA" id="ARBA00008056"/>
    </source>
</evidence>
<organism evidence="6 7">
    <name type="scientific">Saponaria officinalis</name>
    <name type="common">Common soapwort</name>
    <name type="synonym">Lychnis saponaria</name>
    <dbReference type="NCBI Taxonomy" id="3572"/>
    <lineage>
        <taxon>Eukaryota</taxon>
        <taxon>Viridiplantae</taxon>
        <taxon>Streptophyta</taxon>
        <taxon>Embryophyta</taxon>
        <taxon>Tracheophyta</taxon>
        <taxon>Spermatophyta</taxon>
        <taxon>Magnoliopsida</taxon>
        <taxon>eudicotyledons</taxon>
        <taxon>Gunneridae</taxon>
        <taxon>Pentapetalae</taxon>
        <taxon>Caryophyllales</taxon>
        <taxon>Caryophyllaceae</taxon>
        <taxon>Caryophylleae</taxon>
        <taxon>Saponaria</taxon>
    </lineage>
</organism>
<gene>
    <name evidence="6" type="ORF">RND81_08G144600</name>
</gene>
<dbReference type="PANTHER" id="PTHR47991">
    <property type="entry name" value="OXOGLUTARATE/IRON-DEPENDENT DIOXYGENASE"/>
    <property type="match status" value="1"/>
</dbReference>
<dbReference type="SUPFAM" id="SSF51197">
    <property type="entry name" value="Clavaminate synthase-like"/>
    <property type="match status" value="1"/>
</dbReference>
<evidence type="ECO:0000313" key="6">
    <source>
        <dbReference type="EMBL" id="KAK9698969.1"/>
    </source>
</evidence>
<dbReference type="GO" id="GO:0046872">
    <property type="term" value="F:metal ion binding"/>
    <property type="evidence" value="ECO:0007669"/>
    <property type="project" value="UniProtKB-KW"/>
</dbReference>
<feature type="domain" description="Fe2OG dioxygenase" evidence="5">
    <location>
        <begin position="193"/>
        <end position="294"/>
    </location>
</feature>
<dbReference type="EMBL" id="JBDFQZ010000008">
    <property type="protein sequence ID" value="KAK9698969.1"/>
    <property type="molecule type" value="Genomic_DNA"/>
</dbReference>
<dbReference type="InterPro" id="IPR044861">
    <property type="entry name" value="IPNS-like_FE2OG_OXY"/>
</dbReference>
<keyword evidence="3 4" id="KW-0408">Iron</keyword>
<evidence type="ECO:0000256" key="4">
    <source>
        <dbReference type="RuleBase" id="RU003682"/>
    </source>
</evidence>